<evidence type="ECO:0000256" key="5">
    <source>
        <dbReference type="ARBA" id="ARBA00013219"/>
    </source>
</evidence>
<gene>
    <name evidence="19" type="ORF">V1264_012434</name>
</gene>
<dbReference type="EMBL" id="JBAMIC010000002">
    <property type="protein sequence ID" value="KAK7113076.1"/>
    <property type="molecule type" value="Genomic_DNA"/>
</dbReference>
<comment type="caution">
    <text evidence="19">The sequence shown here is derived from an EMBL/GenBank/DDBJ whole genome shotgun (WGS) entry which is preliminary data.</text>
</comment>
<evidence type="ECO:0000256" key="18">
    <source>
        <dbReference type="PIRSR" id="PIRSR000362-2"/>
    </source>
</evidence>
<evidence type="ECO:0000256" key="14">
    <source>
        <dbReference type="ARBA" id="ARBA00023128"/>
    </source>
</evidence>
<reference evidence="19 20" key="1">
    <citation type="submission" date="2024-02" db="EMBL/GenBank/DDBJ databases">
        <title>Chromosome-scale genome assembly of the rough periwinkle Littorina saxatilis.</title>
        <authorList>
            <person name="De Jode A."/>
            <person name="Faria R."/>
            <person name="Formenti G."/>
            <person name="Sims Y."/>
            <person name="Smith T.P."/>
            <person name="Tracey A."/>
            <person name="Wood J.M.D."/>
            <person name="Zagrodzka Z.B."/>
            <person name="Johannesson K."/>
            <person name="Butlin R.K."/>
            <person name="Leder E.H."/>
        </authorList>
    </citation>
    <scope>NUCLEOTIDE SEQUENCE [LARGE SCALE GENOMIC DNA]</scope>
    <source>
        <strain evidence="19">Snail1</strain>
        <tissue evidence="19">Muscle</tissue>
    </source>
</reference>
<evidence type="ECO:0000256" key="17">
    <source>
        <dbReference type="PIRSR" id="PIRSR000362-1"/>
    </source>
</evidence>
<dbReference type="PANTHER" id="PTHR48467">
    <property type="entry name" value="GLUTAMATE SYNTHASE 1 [NADH], CHLOROPLASTIC-LIKE"/>
    <property type="match status" value="1"/>
</dbReference>
<evidence type="ECO:0000256" key="1">
    <source>
        <dbReference type="ARBA" id="ARBA00001974"/>
    </source>
</evidence>
<keyword evidence="11" id="KW-0809">Transit peptide</keyword>
<feature type="binding site" evidence="18">
    <location>
        <position position="233"/>
    </location>
    <ligand>
        <name>NADP(+)</name>
        <dbReference type="ChEBI" id="CHEBI:58349"/>
    </ligand>
</feature>
<evidence type="ECO:0000313" key="19">
    <source>
        <dbReference type="EMBL" id="KAK7113076.1"/>
    </source>
</evidence>
<keyword evidence="10 16" id="KW-0521">NADP</keyword>
<evidence type="ECO:0000256" key="13">
    <source>
        <dbReference type="ARBA" id="ARBA00023002"/>
    </source>
</evidence>
<dbReference type="Gene3D" id="3.50.50.60">
    <property type="entry name" value="FAD/NAD(P)-binding domain"/>
    <property type="match status" value="1"/>
</dbReference>
<feature type="binding site" evidence="18">
    <location>
        <begin position="177"/>
        <end position="180"/>
    </location>
    <ligand>
        <name>NADP(+)</name>
        <dbReference type="ChEBI" id="CHEBI:58349"/>
    </ligand>
</feature>
<keyword evidence="7" id="KW-0813">Transport</keyword>
<dbReference type="Pfam" id="PF13450">
    <property type="entry name" value="NAD_binding_8"/>
    <property type="match status" value="1"/>
</dbReference>
<protein>
    <recommendedName>
        <fullName evidence="6 16">NADPH:adrenodoxin oxidoreductase, mitochondrial</fullName>
        <ecNumber evidence="5 16">1.18.1.6</ecNumber>
    </recommendedName>
</protein>
<evidence type="ECO:0000256" key="10">
    <source>
        <dbReference type="ARBA" id="ARBA00022857"/>
    </source>
</evidence>
<dbReference type="Proteomes" id="UP001374579">
    <property type="component" value="Unassembled WGS sequence"/>
</dbReference>
<evidence type="ECO:0000256" key="8">
    <source>
        <dbReference type="ARBA" id="ARBA00022630"/>
    </source>
</evidence>
<accession>A0AAN9BX73</accession>
<dbReference type="PIRSF" id="PIRSF000362">
    <property type="entry name" value="FNR"/>
    <property type="match status" value="1"/>
</dbReference>
<keyword evidence="20" id="KW-1185">Reference proteome</keyword>
<dbReference type="InterPro" id="IPR021163">
    <property type="entry name" value="Ferredox_Rdtase_adrenod"/>
</dbReference>
<evidence type="ECO:0000256" key="9">
    <source>
        <dbReference type="ARBA" id="ARBA00022827"/>
    </source>
</evidence>
<comment type="subcellular location">
    <subcellularLocation>
        <location evidence="2 16">Mitochondrion</location>
    </subcellularLocation>
</comment>
<dbReference type="InterPro" id="IPR055275">
    <property type="entry name" value="Ferredox_Rdtase"/>
</dbReference>
<dbReference type="SUPFAM" id="SSF51971">
    <property type="entry name" value="Nucleotide-binding domain"/>
    <property type="match status" value="2"/>
</dbReference>
<keyword evidence="13 16" id="KW-0560">Oxidoreductase</keyword>
<evidence type="ECO:0000256" key="11">
    <source>
        <dbReference type="ARBA" id="ARBA00022946"/>
    </source>
</evidence>
<feature type="binding site" evidence="17">
    <location>
        <position position="62"/>
    </location>
    <ligand>
        <name>FAD</name>
        <dbReference type="ChEBI" id="CHEBI:57692"/>
    </ligand>
</feature>
<evidence type="ECO:0000256" key="12">
    <source>
        <dbReference type="ARBA" id="ARBA00022982"/>
    </source>
</evidence>
<dbReference type="PANTHER" id="PTHR48467:SF1">
    <property type="entry name" value="GLUTAMATE SYNTHASE 1 [NADH], CHLOROPLASTIC-LIKE"/>
    <property type="match status" value="1"/>
</dbReference>
<evidence type="ECO:0000256" key="6">
    <source>
        <dbReference type="ARBA" id="ARBA00016287"/>
    </source>
</evidence>
<evidence type="ECO:0000256" key="3">
    <source>
        <dbReference type="ARBA" id="ARBA00004731"/>
    </source>
</evidence>
<keyword evidence="14 16" id="KW-0496">Mitochondrion</keyword>
<evidence type="ECO:0000313" key="20">
    <source>
        <dbReference type="Proteomes" id="UP001374579"/>
    </source>
</evidence>
<comment type="similarity">
    <text evidence="4 16">Belongs to the ferredoxin--NADP reductase type 1 family.</text>
</comment>
<comment type="catalytic activity">
    <reaction evidence="15 16">
        <text>2 reduced [adrenodoxin] + NADP(+) + H(+) = 2 oxidized [adrenodoxin] + NADPH</text>
        <dbReference type="Rhea" id="RHEA:42312"/>
        <dbReference type="Rhea" id="RHEA-COMP:9998"/>
        <dbReference type="Rhea" id="RHEA-COMP:9999"/>
        <dbReference type="ChEBI" id="CHEBI:15378"/>
        <dbReference type="ChEBI" id="CHEBI:33737"/>
        <dbReference type="ChEBI" id="CHEBI:33738"/>
        <dbReference type="ChEBI" id="CHEBI:57783"/>
        <dbReference type="ChEBI" id="CHEBI:58349"/>
        <dbReference type="EC" id="1.18.1.6"/>
    </reaction>
</comment>
<dbReference type="InterPro" id="IPR036188">
    <property type="entry name" value="FAD/NAD-bd_sf"/>
</dbReference>
<feature type="binding site" evidence="17">
    <location>
        <position position="106"/>
    </location>
    <ligand>
        <name>FAD</name>
        <dbReference type="ChEBI" id="CHEBI:57692"/>
    </ligand>
</feature>
<dbReference type="GO" id="GO:0016491">
    <property type="term" value="F:oxidoreductase activity"/>
    <property type="evidence" value="ECO:0007669"/>
    <property type="project" value="UniProtKB-KW"/>
</dbReference>
<keyword evidence="9 16" id="KW-0274">FAD</keyword>
<feature type="binding site" evidence="17">
    <location>
        <position position="70"/>
    </location>
    <ligand>
        <name>FAD</name>
        <dbReference type="ChEBI" id="CHEBI:57692"/>
    </ligand>
</feature>
<evidence type="ECO:0000256" key="2">
    <source>
        <dbReference type="ARBA" id="ARBA00004173"/>
    </source>
</evidence>
<dbReference type="GO" id="GO:0005739">
    <property type="term" value="C:mitochondrion"/>
    <property type="evidence" value="ECO:0007669"/>
    <property type="project" value="UniProtKB-SubCell"/>
</dbReference>
<dbReference type="PRINTS" id="PR00419">
    <property type="entry name" value="ADXRDTASE"/>
</dbReference>
<proteinExistence type="inferred from homology"/>
<feature type="binding site" evidence="17">
    <location>
        <position position="407"/>
    </location>
    <ligand>
        <name>FAD</name>
        <dbReference type="ChEBI" id="CHEBI:57692"/>
    </ligand>
</feature>
<dbReference type="AlphaFoldDB" id="A0AAN9BX73"/>
<keyword evidence="12" id="KW-0249">Electron transport</keyword>
<dbReference type="FunFam" id="3.50.50.60:FF:000036">
    <property type="entry name" value="NADPH:adrenodoxin oxidoreductase, mitochondrial"/>
    <property type="match status" value="1"/>
</dbReference>
<evidence type="ECO:0000256" key="4">
    <source>
        <dbReference type="ARBA" id="ARBA00008312"/>
    </source>
</evidence>
<name>A0AAN9BX73_9CAEN</name>
<evidence type="ECO:0000256" key="15">
    <source>
        <dbReference type="ARBA" id="ARBA00048933"/>
    </source>
</evidence>
<organism evidence="19 20">
    <name type="scientific">Littorina saxatilis</name>
    <dbReference type="NCBI Taxonomy" id="31220"/>
    <lineage>
        <taxon>Eukaryota</taxon>
        <taxon>Metazoa</taxon>
        <taxon>Spiralia</taxon>
        <taxon>Lophotrochozoa</taxon>
        <taxon>Mollusca</taxon>
        <taxon>Gastropoda</taxon>
        <taxon>Caenogastropoda</taxon>
        <taxon>Littorinimorpha</taxon>
        <taxon>Littorinoidea</taxon>
        <taxon>Littorinidae</taxon>
        <taxon>Littorina</taxon>
    </lineage>
</organism>
<feature type="binding site" evidence="17">
    <location>
        <position position="41"/>
    </location>
    <ligand>
        <name>FAD</name>
        <dbReference type="ChEBI" id="CHEBI:57692"/>
    </ligand>
</feature>
<dbReference type="Gene3D" id="3.40.50.720">
    <property type="entry name" value="NAD(P)-binding Rossmann-like Domain"/>
    <property type="match status" value="1"/>
</dbReference>
<keyword evidence="8 16" id="KW-0285">Flavoprotein</keyword>
<dbReference type="EC" id="1.18.1.6" evidence="5 16"/>
<feature type="binding site" evidence="18">
    <location>
        <begin position="221"/>
        <end position="222"/>
    </location>
    <ligand>
        <name>NADP(+)</name>
        <dbReference type="ChEBI" id="CHEBI:58349"/>
    </ligand>
</feature>
<comment type="cofactor">
    <cofactor evidence="1 16 17">
        <name>FAD</name>
        <dbReference type="ChEBI" id="CHEBI:57692"/>
    </cofactor>
</comment>
<evidence type="ECO:0000256" key="7">
    <source>
        <dbReference type="ARBA" id="ARBA00022448"/>
    </source>
</evidence>
<evidence type="ECO:0000256" key="16">
    <source>
        <dbReference type="PIRNR" id="PIRNR000362"/>
    </source>
</evidence>
<comment type="pathway">
    <text evidence="3">Steroid metabolism; cholesterol metabolism.</text>
</comment>
<sequence>MRVLYKRLSLTRLRTLSSYCCRWGSSRSADPHVAIVGSGPAGFYTAQQIIKGHPTVRVDIYEKLPVPFGLVRFGVAPDHPEVKNCIHTFTQTAHRDRCSFIGNVQVGKDIKVADLQKAYTAVVLCHGSSNDRKLGIPGEDLPNVLSARSFVGWYNGLPEDVGLSVNLDCETAIVLGHGNVALDVARVLLTPIDILAKTDISDYSMDALSKSRIKKVVLVGRRGPLQVAFTIKELREMITLPKCRTVIDLLTLSSLNENIDGEETNTHTVTIENINELPRPRRRLTELLYNAAVNPPEKYTKIWNDATREWHLKFLRSPSEIVPTSSKEGPEAVKFIINMLEGDDDPLRRKAVPTDETDVIPCGLVLRSIGYKGVPLDETVPFDTSRGVIPNKKGRVDGFPGLYCSGWIAEGPVFVLAGAMNNAFATGKVVLEDLGSSKLSSENKGGKDAVLSALQQKGVKTVTFTDWEKIDQAEILLGEKAGKPREKIVSIKEMIRVASSE</sequence>